<keyword evidence="1" id="KW-0812">Transmembrane</keyword>
<dbReference type="EMBL" id="CP064781">
    <property type="protein sequence ID" value="QRJ63281.1"/>
    <property type="molecule type" value="Genomic_DNA"/>
</dbReference>
<feature type="transmembrane region" description="Helical" evidence="1">
    <location>
        <begin position="211"/>
        <end position="231"/>
    </location>
</feature>
<dbReference type="Proteomes" id="UP000663444">
    <property type="component" value="Chromosome"/>
</dbReference>
<keyword evidence="1" id="KW-0472">Membrane</keyword>
<dbReference type="PANTHER" id="PTHR38457:SF1">
    <property type="entry name" value="REGULATOR ABRB-RELATED"/>
    <property type="match status" value="1"/>
</dbReference>
<dbReference type="GO" id="GO:0016020">
    <property type="term" value="C:membrane"/>
    <property type="evidence" value="ECO:0007669"/>
    <property type="project" value="InterPro"/>
</dbReference>
<feature type="transmembrane region" description="Helical" evidence="1">
    <location>
        <begin position="299"/>
        <end position="320"/>
    </location>
</feature>
<dbReference type="PANTHER" id="PTHR38457">
    <property type="entry name" value="REGULATOR ABRB-RELATED"/>
    <property type="match status" value="1"/>
</dbReference>
<accession>A0A974SMQ9</accession>
<protein>
    <submittedName>
        <fullName evidence="2">AbrB family transcriptional regulator</fullName>
    </submittedName>
</protein>
<dbReference type="AlphaFoldDB" id="A0A974SMQ9"/>
<gene>
    <name evidence="2" type="ORF">IWH25_16265</name>
</gene>
<dbReference type="GO" id="GO:0010468">
    <property type="term" value="P:regulation of gene expression"/>
    <property type="evidence" value="ECO:0007669"/>
    <property type="project" value="InterPro"/>
</dbReference>
<evidence type="ECO:0000313" key="2">
    <source>
        <dbReference type="EMBL" id="QRJ63281.1"/>
    </source>
</evidence>
<sequence>MIVKALAALSAALRIAATLLLAGLAGWLASAAGSPLPWMLGPLFAVAAASLAGARPRVLPGGRALGQWAIGCALGLHFSPAVVALLAQQALPIALLALLSVAIGVVGALLLLRWTDATPATAFFAALPGGASEMVVLAEHRGGAVERVAAAQALRVVVVVLVVPFALLHWTGNGVDLPPPARPAGTPALFAALVAASLGALALLHRLRIANAWLLGPLAGVGLLAALGAPLPALPAWLVDGGQLLLGSALGSRFGPSFFRAAPRFLGVAALAIGLALLLSAAGALLLARGVALPAPALLLAAAPGGIAEMSVTAAVMHWSVPLVIAAHLARLVLLTACGAAIYRLFLALPVVRAIGERRRRD</sequence>
<feature type="transmembrane region" description="Helical" evidence="1">
    <location>
        <begin position="184"/>
        <end position="204"/>
    </location>
</feature>
<dbReference type="Pfam" id="PF05145">
    <property type="entry name" value="AbrB"/>
    <property type="match status" value="1"/>
</dbReference>
<evidence type="ECO:0000313" key="3">
    <source>
        <dbReference type="Proteomes" id="UP000663444"/>
    </source>
</evidence>
<organism evidence="2 3">
    <name type="scientific">Azospira restricta</name>
    <dbReference type="NCBI Taxonomy" id="404405"/>
    <lineage>
        <taxon>Bacteria</taxon>
        <taxon>Pseudomonadati</taxon>
        <taxon>Pseudomonadota</taxon>
        <taxon>Betaproteobacteria</taxon>
        <taxon>Rhodocyclales</taxon>
        <taxon>Rhodocyclaceae</taxon>
        <taxon>Azospira</taxon>
    </lineage>
</organism>
<feature type="transmembrane region" description="Helical" evidence="1">
    <location>
        <begin position="65"/>
        <end position="86"/>
    </location>
</feature>
<proteinExistence type="predicted"/>
<keyword evidence="1" id="KW-1133">Transmembrane helix</keyword>
<feature type="transmembrane region" description="Helical" evidence="1">
    <location>
        <begin position="265"/>
        <end position="287"/>
    </location>
</feature>
<evidence type="ECO:0000256" key="1">
    <source>
        <dbReference type="SAM" id="Phobius"/>
    </source>
</evidence>
<name>A0A974SMQ9_9RHOO</name>
<reference evidence="2" key="1">
    <citation type="submission" date="2020-11" db="EMBL/GenBank/DDBJ databases">
        <title>Azospira restricta DSM 18626 genome sequence.</title>
        <authorList>
            <person name="Moe W.M."/>
        </authorList>
    </citation>
    <scope>NUCLEOTIDE SEQUENCE</scope>
    <source>
        <strain evidence="2">DSM 18626</strain>
    </source>
</reference>
<feature type="transmembrane region" description="Helical" evidence="1">
    <location>
        <begin position="150"/>
        <end position="172"/>
    </location>
</feature>
<keyword evidence="3" id="KW-1185">Reference proteome</keyword>
<dbReference type="NCBIfam" id="TIGR03082">
    <property type="entry name" value="Gneg_AbrB_dup"/>
    <property type="match status" value="1"/>
</dbReference>
<feature type="transmembrane region" description="Helical" evidence="1">
    <location>
        <begin position="332"/>
        <end position="352"/>
    </location>
</feature>
<dbReference type="InterPro" id="IPR007820">
    <property type="entry name" value="AbrB_fam"/>
</dbReference>
<dbReference type="InterPro" id="IPR017516">
    <property type="entry name" value="AbrB_dup"/>
</dbReference>
<dbReference type="RefSeq" id="WP_203386809.1">
    <property type="nucleotide sequence ID" value="NZ_CP064781.1"/>
</dbReference>
<feature type="transmembrane region" description="Helical" evidence="1">
    <location>
        <begin position="93"/>
        <end position="114"/>
    </location>
</feature>
<dbReference type="PIRSF" id="PIRSF038991">
    <property type="entry name" value="Protein_AbrB"/>
    <property type="match status" value="1"/>
</dbReference>
<dbReference type="KEGG" id="ares:IWH25_16265"/>